<evidence type="ECO:0000256" key="1">
    <source>
        <dbReference type="SAM" id="MobiDB-lite"/>
    </source>
</evidence>
<feature type="compositionally biased region" description="Acidic residues" evidence="1">
    <location>
        <begin position="88"/>
        <end position="99"/>
    </location>
</feature>
<dbReference type="InterPro" id="IPR018767">
    <property type="entry name" value="Brl1/Brr6_dom"/>
</dbReference>
<dbReference type="OrthoDB" id="5961at2759"/>
<feature type="region of interest" description="Disordered" evidence="1">
    <location>
        <begin position="88"/>
        <end position="107"/>
    </location>
</feature>
<dbReference type="SMART" id="SM01042">
    <property type="entry name" value="Brr6_like_C_C"/>
    <property type="match status" value="1"/>
</dbReference>
<accession>A0A109UXA4</accession>
<reference evidence="4 5" key="1">
    <citation type="submission" date="2016-01" db="EMBL/GenBank/DDBJ databases">
        <title>Genome sequence of the yeast Holleya sinecauda.</title>
        <authorList>
            <person name="Dietrich F.S."/>
        </authorList>
    </citation>
    <scope>NUCLEOTIDE SEQUENCE [LARGE SCALE GENOMIC DNA]</scope>
    <source>
        <strain evidence="4 5">ATCC 58844</strain>
    </source>
</reference>
<dbReference type="GeneID" id="28721468"/>
<dbReference type="PANTHER" id="PTHR28136">
    <property type="entry name" value="NUCLEUS EXPORT PROTEIN BRR6"/>
    <property type="match status" value="1"/>
</dbReference>
<keyword evidence="5" id="KW-1185">Reference proteome</keyword>
<dbReference type="GO" id="GO:0006998">
    <property type="term" value="P:nuclear envelope organization"/>
    <property type="evidence" value="ECO:0007669"/>
    <property type="project" value="InterPro"/>
</dbReference>
<keyword evidence="2" id="KW-1133">Transmembrane helix</keyword>
<dbReference type="EMBL" id="CP014242">
    <property type="protein sequence ID" value="AMD19209.1"/>
    <property type="molecule type" value="Genomic_DNA"/>
</dbReference>
<dbReference type="AlphaFoldDB" id="A0A109UXA4"/>
<proteinExistence type="predicted"/>
<dbReference type="PANTHER" id="PTHR28136:SF1">
    <property type="entry name" value="NUCLEUS EXPORT PROTEIN BRL1"/>
    <property type="match status" value="1"/>
</dbReference>
<dbReference type="InterPro" id="IPR040202">
    <property type="entry name" value="Brl1/Brr6"/>
</dbReference>
<keyword evidence="2" id="KW-0812">Transmembrane</keyword>
<organism evidence="4 5">
    <name type="scientific">Eremothecium sinecaudum</name>
    <dbReference type="NCBI Taxonomy" id="45286"/>
    <lineage>
        <taxon>Eukaryota</taxon>
        <taxon>Fungi</taxon>
        <taxon>Dikarya</taxon>
        <taxon>Ascomycota</taxon>
        <taxon>Saccharomycotina</taxon>
        <taxon>Saccharomycetes</taxon>
        <taxon>Saccharomycetales</taxon>
        <taxon>Saccharomycetaceae</taxon>
        <taxon>Eremothecium</taxon>
    </lineage>
</organism>
<evidence type="ECO:0000313" key="5">
    <source>
        <dbReference type="Proteomes" id="UP000243052"/>
    </source>
</evidence>
<evidence type="ECO:0000313" key="4">
    <source>
        <dbReference type="EMBL" id="AMD19209.1"/>
    </source>
</evidence>
<dbReference type="GO" id="GO:0031965">
    <property type="term" value="C:nuclear membrane"/>
    <property type="evidence" value="ECO:0007669"/>
    <property type="project" value="InterPro"/>
</dbReference>
<keyword evidence="2" id="KW-0472">Membrane</keyword>
<dbReference type="RefSeq" id="XP_017986205.1">
    <property type="nucleotide sequence ID" value="XM_018130716.1"/>
</dbReference>
<gene>
    <name evidence="4" type="ORF">AW171_hschr21025</name>
</gene>
<dbReference type="Pfam" id="PF10104">
    <property type="entry name" value="Brr6_like_C_C"/>
    <property type="match status" value="1"/>
</dbReference>
<dbReference type="Proteomes" id="UP000243052">
    <property type="component" value="Chromosome ii"/>
</dbReference>
<protein>
    <submittedName>
        <fullName evidence="4">HBR308Cp</fullName>
    </submittedName>
</protein>
<name>A0A109UXA4_9SACH</name>
<evidence type="ECO:0000259" key="3">
    <source>
        <dbReference type="SMART" id="SM01042"/>
    </source>
</evidence>
<dbReference type="GO" id="GO:0055088">
    <property type="term" value="P:lipid homeostasis"/>
    <property type="evidence" value="ECO:0007669"/>
    <property type="project" value="InterPro"/>
</dbReference>
<sequence length="434" mass="48563">MMEEFWQLSIEGAGGDEPENNFNEDTITNIDLAAISKLTISDSTTMTSASHSYVDKLPEDMRNKIMPHFPTCPSPLRYSVTAVNVGDEMDIDSDSSNADDSEKNDSQLDEIEEIVPDDEPDVQVEDVDLGANSRSMIKALFSPTKLGVAAATREMDKSREIKNAVEDNSSKVITFLPSLSSSADLRISATDKALGQEGDYEVLKNRFNDRPVQVQVNNHHYYYSQPPDLDPSYALGAAANKYNLPMPWSPKANPVSKHSYALTTYLQLVLNTSAVVLLTSIILSLFKAFKTDIQSSWSYAEGELAFESRHCRQQYETNLCHPSSRVPALEQKCMEWEKCMLRNNDVYFRTRSTLSARLIGDVINSLIEPLGWKALAAIFFGLLMWFFSSNFILGFARARSYYGSPNPTTQVQPEILRLEENCSNEKESNSTNSS</sequence>
<evidence type="ECO:0000256" key="2">
    <source>
        <dbReference type="SAM" id="Phobius"/>
    </source>
</evidence>
<feature type="transmembrane region" description="Helical" evidence="2">
    <location>
        <begin position="374"/>
        <end position="396"/>
    </location>
</feature>
<feature type="domain" description="Brl1/Brr6" evidence="3">
    <location>
        <begin position="262"/>
        <end position="397"/>
    </location>
</feature>